<proteinExistence type="predicted"/>
<feature type="region of interest" description="Disordered" evidence="1">
    <location>
        <begin position="1"/>
        <end position="20"/>
    </location>
</feature>
<gene>
    <name evidence="2" type="ORF">AQUSIP_10070</name>
</gene>
<dbReference type="Proteomes" id="UP000324194">
    <property type="component" value="Chromosome 1"/>
</dbReference>
<organism evidence="2 3">
    <name type="scientific">Aquicella siphonis</name>
    <dbReference type="NCBI Taxonomy" id="254247"/>
    <lineage>
        <taxon>Bacteria</taxon>
        <taxon>Pseudomonadati</taxon>
        <taxon>Pseudomonadota</taxon>
        <taxon>Gammaproteobacteria</taxon>
        <taxon>Legionellales</taxon>
        <taxon>Coxiellaceae</taxon>
        <taxon>Aquicella</taxon>
    </lineage>
</organism>
<protein>
    <submittedName>
        <fullName evidence="2">Uncharacterized protein</fullName>
    </submittedName>
</protein>
<keyword evidence="3" id="KW-1185">Reference proteome</keyword>
<evidence type="ECO:0000313" key="3">
    <source>
        <dbReference type="Proteomes" id="UP000324194"/>
    </source>
</evidence>
<dbReference type="EMBL" id="LR699119">
    <property type="protein sequence ID" value="VVC75717.1"/>
    <property type="molecule type" value="Genomic_DNA"/>
</dbReference>
<accession>A0A5E4PGY3</accession>
<sequence length="42" mass="4477">MNEKGMVQINPIPRGDDADQDNAALKANESNYSQEIAAGNGE</sequence>
<evidence type="ECO:0000256" key="1">
    <source>
        <dbReference type="SAM" id="MobiDB-lite"/>
    </source>
</evidence>
<reference evidence="2 3" key="1">
    <citation type="submission" date="2019-08" db="EMBL/GenBank/DDBJ databases">
        <authorList>
            <person name="Guy L."/>
        </authorList>
    </citation>
    <scope>NUCLEOTIDE SEQUENCE [LARGE SCALE GENOMIC DNA]</scope>
    <source>
        <strain evidence="2 3">SGT-108</strain>
    </source>
</reference>
<evidence type="ECO:0000313" key="2">
    <source>
        <dbReference type="EMBL" id="VVC75717.1"/>
    </source>
</evidence>
<name>A0A5E4PGY3_9COXI</name>
<dbReference type="AlphaFoldDB" id="A0A5E4PGY3"/>
<dbReference type="KEGG" id="asip:AQUSIP_10070"/>
<dbReference type="RefSeq" id="WP_269472866.1">
    <property type="nucleotide sequence ID" value="NZ_LR699119.1"/>
</dbReference>